<dbReference type="OrthoDB" id="9778604at2"/>
<comment type="similarity">
    <text evidence="1">Belongs to the 3-oxoacid CoA-transferase subunit B family.</text>
</comment>
<organism evidence="3 4">
    <name type="scientific">Salicibibacter halophilus</name>
    <dbReference type="NCBI Taxonomy" id="2502791"/>
    <lineage>
        <taxon>Bacteria</taxon>
        <taxon>Bacillati</taxon>
        <taxon>Bacillota</taxon>
        <taxon>Bacilli</taxon>
        <taxon>Bacillales</taxon>
        <taxon>Bacillaceae</taxon>
        <taxon>Salicibibacter</taxon>
    </lineage>
</organism>
<evidence type="ECO:0000256" key="1">
    <source>
        <dbReference type="ARBA" id="ARBA00007047"/>
    </source>
</evidence>
<dbReference type="RefSeq" id="WP_142087362.1">
    <property type="nucleotide sequence ID" value="NZ_CP035485.1"/>
</dbReference>
<dbReference type="InterPro" id="IPR012791">
    <property type="entry name" value="3-oxoacid_CoA-transf_B"/>
</dbReference>
<evidence type="ECO:0000313" key="3">
    <source>
        <dbReference type="EMBL" id="QDI90341.1"/>
    </source>
</evidence>
<dbReference type="KEGG" id="sale:EPH95_03415"/>
<evidence type="ECO:0000256" key="2">
    <source>
        <dbReference type="ARBA" id="ARBA00022679"/>
    </source>
</evidence>
<dbReference type="SMART" id="SM00882">
    <property type="entry name" value="CoA_trans"/>
    <property type="match status" value="1"/>
</dbReference>
<dbReference type="Proteomes" id="UP000319756">
    <property type="component" value="Chromosome"/>
</dbReference>
<reference evidence="4" key="1">
    <citation type="submission" date="2019-01" db="EMBL/GenBank/DDBJ databases">
        <title>Genomic analysis of Salicibibacter sp. NKC3-5.</title>
        <authorList>
            <person name="Oh Y.J."/>
        </authorList>
    </citation>
    <scope>NUCLEOTIDE SEQUENCE [LARGE SCALE GENOMIC DNA]</scope>
    <source>
        <strain evidence="4">NKC3-5</strain>
    </source>
</reference>
<dbReference type="NCBIfam" id="TIGR02428">
    <property type="entry name" value="pcaJ_scoB_fam"/>
    <property type="match status" value="1"/>
</dbReference>
<keyword evidence="2 3" id="KW-0808">Transferase</keyword>
<dbReference type="PANTHER" id="PTHR13707:SF60">
    <property type="entry name" value="ACETATE COA-TRANSFERASE SUBUNIT ALPHA"/>
    <property type="match status" value="1"/>
</dbReference>
<keyword evidence="4" id="KW-1185">Reference proteome</keyword>
<name>A0A514LGE4_9BACI</name>
<dbReference type="Gene3D" id="3.40.1080.10">
    <property type="entry name" value="Glutaconate Coenzyme A-transferase"/>
    <property type="match status" value="1"/>
</dbReference>
<proteinExistence type="inferred from homology"/>
<evidence type="ECO:0000313" key="4">
    <source>
        <dbReference type="Proteomes" id="UP000319756"/>
    </source>
</evidence>
<gene>
    <name evidence="3" type="ORF">EPH95_03415</name>
</gene>
<dbReference type="AlphaFoldDB" id="A0A514LGE4"/>
<dbReference type="GO" id="GO:0008410">
    <property type="term" value="F:CoA-transferase activity"/>
    <property type="evidence" value="ECO:0007669"/>
    <property type="project" value="InterPro"/>
</dbReference>
<dbReference type="InterPro" id="IPR004165">
    <property type="entry name" value="CoA_trans_fam_I"/>
</dbReference>
<dbReference type="InterPro" id="IPR037171">
    <property type="entry name" value="NagB/RpiA_transferase-like"/>
</dbReference>
<sequence length="221" mass="23744">MEKRLLTKEQIAKRVADDLHGGIVVNLGIGIPVMATQYVSSDSEVIYHSEQGILGMGPLAKPGEEDPDLVNASKEPITLTPGGSYFDSASSFSMTRGKHIDVAVLGGMQVSENGDLANWKVKGAELGSVGGAMDIANGAKKLYIAMRHNAKKGDFKIVRCLDYPITALKCVNRIYTDMAVIDVTEKGLVMKEIAPSFTVEDVKHATEPDLIASQGLQEIQI</sequence>
<dbReference type="PANTHER" id="PTHR13707">
    <property type="entry name" value="KETOACID-COENZYME A TRANSFERASE"/>
    <property type="match status" value="1"/>
</dbReference>
<dbReference type="EMBL" id="CP035485">
    <property type="protein sequence ID" value="QDI90341.1"/>
    <property type="molecule type" value="Genomic_DNA"/>
</dbReference>
<protein>
    <submittedName>
        <fullName evidence="3">3-oxoacid CoA-transferase subunit B</fullName>
    </submittedName>
</protein>
<accession>A0A514LGE4</accession>
<dbReference type="Pfam" id="PF01144">
    <property type="entry name" value="CoA_trans"/>
    <property type="match status" value="1"/>
</dbReference>
<dbReference type="SUPFAM" id="SSF100950">
    <property type="entry name" value="NagB/RpiA/CoA transferase-like"/>
    <property type="match status" value="1"/>
</dbReference>